<organism evidence="1 2">
    <name type="scientific">Gigaspora margarita</name>
    <dbReference type="NCBI Taxonomy" id="4874"/>
    <lineage>
        <taxon>Eukaryota</taxon>
        <taxon>Fungi</taxon>
        <taxon>Fungi incertae sedis</taxon>
        <taxon>Mucoromycota</taxon>
        <taxon>Glomeromycotina</taxon>
        <taxon>Glomeromycetes</taxon>
        <taxon>Diversisporales</taxon>
        <taxon>Gigasporaceae</taxon>
        <taxon>Gigaspora</taxon>
    </lineage>
</organism>
<evidence type="ECO:0000313" key="1">
    <source>
        <dbReference type="EMBL" id="CAG8808913.1"/>
    </source>
</evidence>
<keyword evidence="2" id="KW-1185">Reference proteome</keyword>
<protein>
    <submittedName>
        <fullName evidence="1">17092_t:CDS:1</fullName>
    </submittedName>
</protein>
<name>A0ABN7VZI6_GIGMA</name>
<dbReference type="Proteomes" id="UP000789901">
    <property type="component" value="Unassembled WGS sequence"/>
</dbReference>
<sequence>MIPKSLKLAQSKPIFKVYQKKNKVDLHYHCKITSNINLYESNSSASNNTYNSCITFIFKPSTSIIELLSPIESLSPTIEPLSSNIKPLSLIIKPLSPIIAFSSNSTKSENKSLAIDLVSDTKDINDKKLWPNSITKSLLVKGKTGSQVALKIRWLINKYMKESTNKTGKNYLIDSTRKVSKNINQPEKDHSLLKRKKYSKLSEDVKIYIQSMTTISENKILSAKTKQQQYNLEKEKLQFEHEKFEHQK</sequence>
<proteinExistence type="predicted"/>
<accession>A0ABN7VZI6</accession>
<dbReference type="EMBL" id="CAJVQB010026599">
    <property type="protein sequence ID" value="CAG8808913.1"/>
    <property type="molecule type" value="Genomic_DNA"/>
</dbReference>
<reference evidence="1 2" key="1">
    <citation type="submission" date="2021-06" db="EMBL/GenBank/DDBJ databases">
        <authorList>
            <person name="Kallberg Y."/>
            <person name="Tangrot J."/>
            <person name="Rosling A."/>
        </authorList>
    </citation>
    <scope>NUCLEOTIDE SEQUENCE [LARGE SCALE GENOMIC DNA]</scope>
    <source>
        <strain evidence="1 2">120-4 pot B 10/14</strain>
    </source>
</reference>
<feature type="non-terminal residue" evidence="1">
    <location>
        <position position="248"/>
    </location>
</feature>
<comment type="caution">
    <text evidence="1">The sequence shown here is derived from an EMBL/GenBank/DDBJ whole genome shotgun (WGS) entry which is preliminary data.</text>
</comment>
<gene>
    <name evidence="1" type="ORF">GMARGA_LOCUS24787</name>
</gene>
<evidence type="ECO:0000313" key="2">
    <source>
        <dbReference type="Proteomes" id="UP000789901"/>
    </source>
</evidence>